<evidence type="ECO:0000313" key="1">
    <source>
        <dbReference type="EMBL" id="KAH7862261.1"/>
    </source>
</evidence>
<gene>
    <name evidence="1" type="ORF">Vadar_002185</name>
</gene>
<comment type="caution">
    <text evidence="1">The sequence shown here is derived from an EMBL/GenBank/DDBJ whole genome shotgun (WGS) entry which is preliminary data.</text>
</comment>
<dbReference type="EMBL" id="CM037162">
    <property type="protein sequence ID" value="KAH7862261.1"/>
    <property type="molecule type" value="Genomic_DNA"/>
</dbReference>
<keyword evidence="2" id="KW-1185">Reference proteome</keyword>
<sequence length="678" mass="73939">MAVGVDSMVMAASPEASSPEASSAESKEMEESDEESLEDPDFRPYPLLKRENPQRRREKVYVGCGAGFGGDRPLAALKLLQRVDLNYIVLECLAERTLADRFHAKEAGGVGYDPRIEEWMRLLLPLAVEKGTCIITNMGATNPLNAQQKILEIASTLGVRIRVGVVHQFAIRKAGLDPGMLDSPISVYLGAAPIVECLENYNPNVIITSRVADAALFLAPMVYELGWDWDEFELLAQGSLAGHLLECGCQLTGGYFMHPGDKYRDIPFPCLLDLSLPYAEVGCDGKLCVAKADGSGGALSLGTCAEQLLYEVGDPGAYITPDVIVDFSDVSFQPLSSSKVICSGAKPSASLVPEKLLFLAPKDCGWRGWGEISYGGCMCVKRAEAAEFLVRSWVEEVYPGINNRIISYIIGLDSLKATSIRNSTTLRAAGEDIRLRMDGLFETEEHAVQFTKEFTALYTNGPAGGGGISTGHKKEIVLEKGFIMRGDVEVYICAKENEIASPSNQSTGLEEEDESKTHSPKKPFLTAAKQETSSNSHPEFLLPEIEVSPAPSGQKIPLYEVAHSRAGDKGNDINFSIIPHFPPDIDKLKVIITPEWVKEVVSVLLNPSSFPDSDAIRKRDQLVNENVKVEIYEARGIHSLNVVVRNILDGGVNCSRRIDRHGKTISDLILSQQVVLPP</sequence>
<proteinExistence type="predicted"/>
<accession>A0ACB7Z9Z7</accession>
<dbReference type="Proteomes" id="UP000828048">
    <property type="component" value="Chromosome 12"/>
</dbReference>
<evidence type="ECO:0000313" key="2">
    <source>
        <dbReference type="Proteomes" id="UP000828048"/>
    </source>
</evidence>
<protein>
    <submittedName>
        <fullName evidence="1">Uncharacterized protein</fullName>
    </submittedName>
</protein>
<reference evidence="1 2" key="1">
    <citation type="journal article" date="2021" name="Hortic Res">
        <title>High-quality reference genome and annotation aids understanding of berry development for evergreen blueberry (Vaccinium darrowii).</title>
        <authorList>
            <person name="Yu J."/>
            <person name="Hulse-Kemp A.M."/>
            <person name="Babiker E."/>
            <person name="Staton M."/>
        </authorList>
    </citation>
    <scope>NUCLEOTIDE SEQUENCE [LARGE SCALE GENOMIC DNA]</scope>
    <source>
        <strain evidence="2">cv. NJ 8807/NJ 8810</strain>
        <tissue evidence="1">Young leaf</tissue>
    </source>
</reference>
<name>A0ACB7Z9Z7_9ERIC</name>
<organism evidence="1 2">
    <name type="scientific">Vaccinium darrowii</name>
    <dbReference type="NCBI Taxonomy" id="229202"/>
    <lineage>
        <taxon>Eukaryota</taxon>
        <taxon>Viridiplantae</taxon>
        <taxon>Streptophyta</taxon>
        <taxon>Embryophyta</taxon>
        <taxon>Tracheophyta</taxon>
        <taxon>Spermatophyta</taxon>
        <taxon>Magnoliopsida</taxon>
        <taxon>eudicotyledons</taxon>
        <taxon>Gunneridae</taxon>
        <taxon>Pentapetalae</taxon>
        <taxon>asterids</taxon>
        <taxon>Ericales</taxon>
        <taxon>Ericaceae</taxon>
        <taxon>Vaccinioideae</taxon>
        <taxon>Vaccinieae</taxon>
        <taxon>Vaccinium</taxon>
    </lineage>
</organism>